<protein>
    <recommendedName>
        <fullName evidence="1">PRTase-CE domain-containing protein</fullName>
    </recommendedName>
</protein>
<sequence>MDSRALRVLTASKAEARLTQCWERSTRISRSSYPAAGELMLLAGYHSLQACTGSRSRPITIGEVMPSLERTGHHQPHHSEGMRSDLYIETVLEKCSALMAAGLWRRSPAVRPRAWLENFDRDDQPAAAVLLDHFTYFASTAVDQMLLSLYRQLRDGLISTMGVERAIATLDSAIFTSVEGEDPNVTDSGNLFCRKLRQTAGIADSRFMDPKRALEQAKAGRLIVFLDDMLGSGSQIMATWKRDYLNSQPYSFADLEAETGSHVIYATLVATRDGLDRLRGEVSGLQVIAAHVLDAADTITGVPHSALKPDLEDIPGAIANLLEKYAPRLGVPPYLENPRSRMYGHTEGGLLVAFEHSTPDSTLPIFWAVGPDQWTPLVRRV</sequence>
<dbReference type="EMBL" id="OGUU01000038">
    <property type="protein sequence ID" value="SPC25412.1"/>
    <property type="molecule type" value="Genomic_DNA"/>
</dbReference>
<gene>
    <name evidence="2" type="ORF">CBM2594_P310031</name>
</gene>
<organism evidence="2 3">
    <name type="scientific">Cupriavidus taiwanensis</name>
    <dbReference type="NCBI Taxonomy" id="164546"/>
    <lineage>
        <taxon>Bacteria</taxon>
        <taxon>Pseudomonadati</taxon>
        <taxon>Pseudomonadota</taxon>
        <taxon>Betaproteobacteria</taxon>
        <taxon>Burkholderiales</taxon>
        <taxon>Burkholderiaceae</taxon>
        <taxon>Cupriavidus</taxon>
    </lineage>
</organism>
<proteinExistence type="predicted"/>
<geneLocation type="plasmid" evidence="3">
    <name>cbm2594_p</name>
</geneLocation>
<dbReference type="Pfam" id="PF24390">
    <property type="entry name" value="PRTase-CE"/>
    <property type="match status" value="1"/>
</dbReference>
<reference evidence="2 3" key="1">
    <citation type="submission" date="2018-01" db="EMBL/GenBank/DDBJ databases">
        <authorList>
            <person name="Clerissi C."/>
        </authorList>
    </citation>
    <scope>NUCLEOTIDE SEQUENCE [LARGE SCALE GENOMIC DNA]</scope>
    <source>
        <strain evidence="2">Cupriavidus taiwanensis STM 6021</strain>
        <plasmid evidence="3">cbm2594_p</plasmid>
    </source>
</reference>
<feature type="domain" description="PRTase-CE" evidence="1">
    <location>
        <begin position="113"/>
        <end position="380"/>
    </location>
</feature>
<dbReference type="AlphaFoldDB" id="A0A7Z7NQV1"/>
<dbReference type="InterPro" id="IPR056920">
    <property type="entry name" value="PRTase-CE"/>
</dbReference>
<comment type="caution">
    <text evidence="2">The sequence shown here is derived from an EMBL/GenBank/DDBJ whole genome shotgun (WGS) entry which is preliminary data.</text>
</comment>
<dbReference type="Proteomes" id="UP000257139">
    <property type="component" value="Plasmid CBM2594_p"/>
</dbReference>
<evidence type="ECO:0000259" key="1">
    <source>
        <dbReference type="Pfam" id="PF24390"/>
    </source>
</evidence>
<evidence type="ECO:0000313" key="2">
    <source>
        <dbReference type="EMBL" id="SPC25412.1"/>
    </source>
</evidence>
<accession>A0A7Z7NQV1</accession>
<name>A0A7Z7NQV1_9BURK</name>
<evidence type="ECO:0000313" key="3">
    <source>
        <dbReference type="Proteomes" id="UP000257139"/>
    </source>
</evidence>